<keyword evidence="3" id="KW-1185">Reference proteome</keyword>
<dbReference type="PaxDb" id="39947-A0A0P0WGN8"/>
<evidence type="ECO:0000313" key="2">
    <source>
        <dbReference type="EMBL" id="BAS91772.1"/>
    </source>
</evidence>
<dbReference type="Gramene" id="Os04t0690451-00">
    <property type="protein sequence ID" value="Os04t0690451-00"/>
    <property type="gene ID" value="Os04g0690451"/>
</dbReference>
<dbReference type="AlphaFoldDB" id="A0A0P0WGN8"/>
<accession>A0A0P0WGN8</accession>
<protein>
    <submittedName>
        <fullName evidence="2">Os04g0690451 protein</fullName>
    </submittedName>
</protein>
<reference evidence="3" key="1">
    <citation type="journal article" date="2005" name="Nature">
        <title>The map-based sequence of the rice genome.</title>
        <authorList>
            <consortium name="International rice genome sequencing project (IRGSP)"/>
            <person name="Matsumoto T."/>
            <person name="Wu J."/>
            <person name="Kanamori H."/>
            <person name="Katayose Y."/>
            <person name="Fujisawa M."/>
            <person name="Namiki N."/>
            <person name="Mizuno H."/>
            <person name="Yamamoto K."/>
            <person name="Antonio B.A."/>
            <person name="Baba T."/>
            <person name="Sakata K."/>
            <person name="Nagamura Y."/>
            <person name="Aoki H."/>
            <person name="Arikawa K."/>
            <person name="Arita K."/>
            <person name="Bito T."/>
            <person name="Chiden Y."/>
            <person name="Fujitsuka N."/>
            <person name="Fukunaka R."/>
            <person name="Hamada M."/>
            <person name="Harada C."/>
            <person name="Hayashi A."/>
            <person name="Hijishita S."/>
            <person name="Honda M."/>
            <person name="Hosokawa S."/>
            <person name="Ichikawa Y."/>
            <person name="Idonuma A."/>
            <person name="Iijima M."/>
            <person name="Ikeda M."/>
            <person name="Ikeno M."/>
            <person name="Ito K."/>
            <person name="Ito S."/>
            <person name="Ito T."/>
            <person name="Ito Y."/>
            <person name="Ito Y."/>
            <person name="Iwabuchi A."/>
            <person name="Kamiya K."/>
            <person name="Karasawa W."/>
            <person name="Kurita K."/>
            <person name="Katagiri S."/>
            <person name="Kikuta A."/>
            <person name="Kobayashi H."/>
            <person name="Kobayashi N."/>
            <person name="Machita K."/>
            <person name="Maehara T."/>
            <person name="Masukawa M."/>
            <person name="Mizubayashi T."/>
            <person name="Mukai Y."/>
            <person name="Nagasaki H."/>
            <person name="Nagata Y."/>
            <person name="Naito S."/>
            <person name="Nakashima M."/>
            <person name="Nakama Y."/>
            <person name="Nakamichi Y."/>
            <person name="Nakamura M."/>
            <person name="Meguro A."/>
            <person name="Negishi M."/>
            <person name="Ohta I."/>
            <person name="Ohta T."/>
            <person name="Okamoto M."/>
            <person name="Ono N."/>
            <person name="Saji S."/>
            <person name="Sakaguchi M."/>
            <person name="Sakai K."/>
            <person name="Shibata M."/>
            <person name="Shimokawa T."/>
            <person name="Song J."/>
            <person name="Takazaki Y."/>
            <person name="Terasawa K."/>
            <person name="Tsugane M."/>
            <person name="Tsuji K."/>
            <person name="Ueda S."/>
            <person name="Waki K."/>
            <person name="Yamagata H."/>
            <person name="Yamamoto M."/>
            <person name="Yamamoto S."/>
            <person name="Yamane H."/>
            <person name="Yoshiki S."/>
            <person name="Yoshihara R."/>
            <person name="Yukawa K."/>
            <person name="Zhong H."/>
            <person name="Yano M."/>
            <person name="Yuan Q."/>
            <person name="Ouyang S."/>
            <person name="Liu J."/>
            <person name="Jones K.M."/>
            <person name="Gansberger K."/>
            <person name="Moffat K."/>
            <person name="Hill J."/>
            <person name="Bera J."/>
            <person name="Fadrosh D."/>
            <person name="Jin S."/>
            <person name="Johri S."/>
            <person name="Kim M."/>
            <person name="Overton L."/>
            <person name="Reardon M."/>
            <person name="Tsitrin T."/>
            <person name="Vuong H."/>
            <person name="Weaver B."/>
            <person name="Ciecko A."/>
            <person name="Tallon L."/>
            <person name="Jackson J."/>
            <person name="Pai G."/>
            <person name="Aken S.V."/>
            <person name="Utterback T."/>
            <person name="Reidmuller S."/>
            <person name="Feldblyum T."/>
            <person name="Hsiao J."/>
            <person name="Zismann V."/>
            <person name="Iobst S."/>
            <person name="de Vazeille A.R."/>
            <person name="Buell C.R."/>
            <person name="Ying K."/>
            <person name="Li Y."/>
            <person name="Lu T."/>
            <person name="Huang Y."/>
            <person name="Zhao Q."/>
            <person name="Feng Q."/>
            <person name="Zhang L."/>
            <person name="Zhu J."/>
            <person name="Weng Q."/>
            <person name="Mu J."/>
            <person name="Lu Y."/>
            <person name="Fan D."/>
            <person name="Liu Y."/>
            <person name="Guan J."/>
            <person name="Zhang Y."/>
            <person name="Yu S."/>
            <person name="Liu X."/>
            <person name="Zhang Y."/>
            <person name="Hong G."/>
            <person name="Han B."/>
            <person name="Choisne N."/>
            <person name="Demange N."/>
            <person name="Orjeda G."/>
            <person name="Samain S."/>
            <person name="Cattolico L."/>
            <person name="Pelletier E."/>
            <person name="Couloux A."/>
            <person name="Segurens B."/>
            <person name="Wincker P."/>
            <person name="D'Hont A."/>
            <person name="Scarpelli C."/>
            <person name="Weissenbach J."/>
            <person name="Salanoubat M."/>
            <person name="Quetier F."/>
            <person name="Yu Y."/>
            <person name="Kim H.R."/>
            <person name="Rambo T."/>
            <person name="Currie J."/>
            <person name="Collura K."/>
            <person name="Luo M."/>
            <person name="Yang T."/>
            <person name="Ammiraju J.S.S."/>
            <person name="Engler F."/>
            <person name="Soderlund C."/>
            <person name="Wing R.A."/>
            <person name="Palmer L.E."/>
            <person name="de la Bastide M."/>
            <person name="Spiegel L."/>
            <person name="Nascimento L."/>
            <person name="Zutavern T."/>
            <person name="O'Shaughnessy A."/>
            <person name="Dike S."/>
            <person name="Dedhia N."/>
            <person name="Preston R."/>
            <person name="Balija V."/>
            <person name="McCombie W.R."/>
            <person name="Chow T."/>
            <person name="Chen H."/>
            <person name="Chung M."/>
            <person name="Chen C."/>
            <person name="Shaw J."/>
            <person name="Wu H."/>
            <person name="Hsiao K."/>
            <person name="Chao Y."/>
            <person name="Chu M."/>
            <person name="Cheng C."/>
            <person name="Hour A."/>
            <person name="Lee P."/>
            <person name="Lin S."/>
            <person name="Lin Y."/>
            <person name="Liou J."/>
            <person name="Liu S."/>
            <person name="Hsing Y."/>
            <person name="Raghuvanshi S."/>
            <person name="Mohanty A."/>
            <person name="Bharti A.K."/>
            <person name="Gaur A."/>
            <person name="Gupta V."/>
            <person name="Kumar D."/>
            <person name="Ravi V."/>
            <person name="Vij S."/>
            <person name="Kapur A."/>
            <person name="Khurana P."/>
            <person name="Khurana P."/>
            <person name="Khurana J.P."/>
            <person name="Tyagi A.K."/>
            <person name="Gaikwad K."/>
            <person name="Singh A."/>
            <person name="Dalal V."/>
            <person name="Srivastava S."/>
            <person name="Dixit A."/>
            <person name="Pal A.K."/>
            <person name="Ghazi I.A."/>
            <person name="Yadav M."/>
            <person name="Pandit A."/>
            <person name="Bhargava A."/>
            <person name="Sureshbabu K."/>
            <person name="Batra K."/>
            <person name="Sharma T.R."/>
            <person name="Mohapatra T."/>
            <person name="Singh N.K."/>
            <person name="Messing J."/>
            <person name="Nelson A.B."/>
            <person name="Fuks G."/>
            <person name="Kavchok S."/>
            <person name="Keizer G."/>
            <person name="Linton E."/>
            <person name="Llaca V."/>
            <person name="Song R."/>
            <person name="Tanyolac B."/>
            <person name="Young S."/>
            <person name="Ho-Il K."/>
            <person name="Hahn J.H."/>
            <person name="Sangsakoo G."/>
            <person name="Vanavichit A."/>
            <person name="de Mattos Luiz.A.T."/>
            <person name="Zimmer P.D."/>
            <person name="Malone G."/>
            <person name="Dellagostin O."/>
            <person name="de Oliveira A.C."/>
            <person name="Bevan M."/>
            <person name="Bancroft I."/>
            <person name="Minx P."/>
            <person name="Cordum H."/>
            <person name="Wilson R."/>
            <person name="Cheng Z."/>
            <person name="Jin W."/>
            <person name="Jiang J."/>
            <person name="Leong S.A."/>
            <person name="Iwama H."/>
            <person name="Gojobori T."/>
            <person name="Itoh T."/>
            <person name="Niimura Y."/>
            <person name="Fujii Y."/>
            <person name="Habara T."/>
            <person name="Sakai H."/>
            <person name="Sato Y."/>
            <person name="Wilson G."/>
            <person name="Kumar K."/>
            <person name="McCouch S."/>
            <person name="Juretic N."/>
            <person name="Hoen D."/>
            <person name="Wright S."/>
            <person name="Bruskiewich R."/>
            <person name="Bureau T."/>
            <person name="Miyao A."/>
            <person name="Hirochika H."/>
            <person name="Nishikawa T."/>
            <person name="Kadowaki K."/>
            <person name="Sugiura M."/>
            <person name="Burr B."/>
            <person name="Sasaki T."/>
        </authorList>
    </citation>
    <scope>NUCLEOTIDE SEQUENCE [LARGE SCALE GENOMIC DNA]</scope>
    <source>
        <strain evidence="3">cv. Nipponbare</strain>
    </source>
</reference>
<feature type="compositionally biased region" description="Polar residues" evidence="1">
    <location>
        <begin position="48"/>
        <end position="71"/>
    </location>
</feature>
<gene>
    <name evidence="2" type="ordered locus">Os04g0690451</name>
    <name evidence="2" type="ORF">OSNPB_040690451</name>
</gene>
<reference evidence="2 3" key="3">
    <citation type="journal article" date="2013" name="Rice">
        <title>Improvement of the Oryza sativa Nipponbare reference genome using next generation sequence and optical map data.</title>
        <authorList>
            <person name="Kawahara Y."/>
            <person name="de la Bastide M."/>
            <person name="Hamilton J.P."/>
            <person name="Kanamori H."/>
            <person name="McCombie W.R."/>
            <person name="Ouyang S."/>
            <person name="Schwartz D.C."/>
            <person name="Tanaka T."/>
            <person name="Wu J."/>
            <person name="Zhou S."/>
            <person name="Childs K.L."/>
            <person name="Davidson R.M."/>
            <person name="Lin H."/>
            <person name="Quesada-Ocampo L."/>
            <person name="Vaillancourt B."/>
            <person name="Sakai H."/>
            <person name="Lee S.S."/>
            <person name="Kim J."/>
            <person name="Numa H."/>
            <person name="Itoh T."/>
            <person name="Buell C.R."/>
            <person name="Matsumoto T."/>
        </authorList>
    </citation>
    <scope>NUCLEOTIDE SEQUENCE [LARGE SCALE GENOMIC DNA]</scope>
    <source>
        <strain evidence="3">cv. Nipponbare</strain>
    </source>
</reference>
<proteinExistence type="predicted"/>
<feature type="region of interest" description="Disordered" evidence="1">
    <location>
        <begin position="44"/>
        <end position="71"/>
    </location>
</feature>
<sequence>MATGLPLSGCGTPSPPPDILKSPAPRPRPRRRVMYCYRLHSAPGFQGPTGQHTWKNAKATAQQIETGRNRG</sequence>
<dbReference type="EMBL" id="AP014960">
    <property type="protein sequence ID" value="BAS91772.1"/>
    <property type="molecule type" value="Genomic_DNA"/>
</dbReference>
<evidence type="ECO:0000313" key="3">
    <source>
        <dbReference type="Proteomes" id="UP000059680"/>
    </source>
</evidence>
<name>A0A0P0WGN8_ORYSJ</name>
<evidence type="ECO:0000256" key="1">
    <source>
        <dbReference type="SAM" id="MobiDB-lite"/>
    </source>
</evidence>
<feature type="region of interest" description="Disordered" evidence="1">
    <location>
        <begin position="1"/>
        <end position="29"/>
    </location>
</feature>
<organism evidence="2 3">
    <name type="scientific">Oryza sativa subsp. japonica</name>
    <name type="common">Rice</name>
    <dbReference type="NCBI Taxonomy" id="39947"/>
    <lineage>
        <taxon>Eukaryota</taxon>
        <taxon>Viridiplantae</taxon>
        <taxon>Streptophyta</taxon>
        <taxon>Embryophyta</taxon>
        <taxon>Tracheophyta</taxon>
        <taxon>Spermatophyta</taxon>
        <taxon>Magnoliopsida</taxon>
        <taxon>Liliopsida</taxon>
        <taxon>Poales</taxon>
        <taxon>Poaceae</taxon>
        <taxon>BOP clade</taxon>
        <taxon>Oryzoideae</taxon>
        <taxon>Oryzeae</taxon>
        <taxon>Oryzinae</taxon>
        <taxon>Oryza</taxon>
        <taxon>Oryza sativa</taxon>
    </lineage>
</organism>
<dbReference type="InParanoid" id="A0A0P0WGN8"/>
<reference evidence="2 3" key="2">
    <citation type="journal article" date="2013" name="Plant Cell Physiol.">
        <title>Rice Annotation Project Database (RAP-DB): an integrative and interactive database for rice genomics.</title>
        <authorList>
            <person name="Sakai H."/>
            <person name="Lee S.S."/>
            <person name="Tanaka T."/>
            <person name="Numa H."/>
            <person name="Kim J."/>
            <person name="Kawahara Y."/>
            <person name="Wakimoto H."/>
            <person name="Yang C.C."/>
            <person name="Iwamoto M."/>
            <person name="Abe T."/>
            <person name="Yamada Y."/>
            <person name="Muto A."/>
            <person name="Inokuchi H."/>
            <person name="Ikemura T."/>
            <person name="Matsumoto T."/>
            <person name="Sasaki T."/>
            <person name="Itoh T."/>
        </authorList>
    </citation>
    <scope>NUCLEOTIDE SEQUENCE [LARGE SCALE GENOMIC DNA]</scope>
    <source>
        <strain evidence="3">cv. Nipponbare</strain>
    </source>
</reference>
<dbReference type="Proteomes" id="UP000059680">
    <property type="component" value="Chromosome 4"/>
</dbReference>